<evidence type="ECO:0000256" key="1">
    <source>
        <dbReference type="SAM" id="Phobius"/>
    </source>
</evidence>
<gene>
    <name evidence="2" type="ORF">V6255_07240</name>
</gene>
<organism evidence="2 3">
    <name type="scientific">Psychromonas arctica</name>
    <dbReference type="NCBI Taxonomy" id="168275"/>
    <lineage>
        <taxon>Bacteria</taxon>
        <taxon>Pseudomonadati</taxon>
        <taxon>Pseudomonadota</taxon>
        <taxon>Gammaproteobacteria</taxon>
        <taxon>Alteromonadales</taxon>
        <taxon>Psychromonadaceae</taxon>
        <taxon>Psychromonas</taxon>
    </lineage>
</organism>
<accession>A0ABU9HAM6</accession>
<feature type="transmembrane region" description="Helical" evidence="1">
    <location>
        <begin position="7"/>
        <end position="26"/>
    </location>
</feature>
<keyword evidence="3" id="KW-1185">Reference proteome</keyword>
<keyword evidence="1" id="KW-1133">Transmembrane helix</keyword>
<proteinExistence type="predicted"/>
<evidence type="ECO:0000313" key="2">
    <source>
        <dbReference type="EMBL" id="MEL0658936.1"/>
    </source>
</evidence>
<protein>
    <submittedName>
        <fullName evidence="2">Uncharacterized protein</fullName>
    </submittedName>
</protein>
<dbReference type="RefSeq" id="WP_341627542.1">
    <property type="nucleotide sequence ID" value="NZ_JBAKBA010000012.1"/>
</dbReference>
<comment type="caution">
    <text evidence="2">The sequence shown here is derived from an EMBL/GenBank/DDBJ whole genome shotgun (WGS) entry which is preliminary data.</text>
</comment>
<sequence>MLTKSRLIQLVSMLSLLIGLFIWRTIDLSEIETDKSKADEQGLELDETICDLSQPCVFNSILGNFVLSVDEGKIVPEHWYNLTLKSNAKNWQVMSAKIVGKTMFMGQIPIKFSPITKKGGELQSHAKSMIGVCTEDRMLWRLKMIIEIEGKAIDVHYDFLIVK</sequence>
<keyword evidence="1" id="KW-0812">Transmembrane</keyword>
<name>A0ABU9HAM6_9GAMM</name>
<keyword evidence="1" id="KW-0472">Membrane</keyword>
<reference evidence="2 3" key="1">
    <citation type="submission" date="2024-02" db="EMBL/GenBank/DDBJ databases">
        <title>Bacteria isolated from the canopy kelp, Nereocystis luetkeana.</title>
        <authorList>
            <person name="Pfister C.A."/>
            <person name="Younker I.T."/>
            <person name="Light S.H."/>
        </authorList>
    </citation>
    <scope>NUCLEOTIDE SEQUENCE [LARGE SCALE GENOMIC DNA]</scope>
    <source>
        <strain evidence="2 3">TI.2.07</strain>
    </source>
</reference>
<dbReference type="Proteomes" id="UP001366060">
    <property type="component" value="Unassembled WGS sequence"/>
</dbReference>
<dbReference type="EMBL" id="JBAKBA010000012">
    <property type="protein sequence ID" value="MEL0658936.1"/>
    <property type="molecule type" value="Genomic_DNA"/>
</dbReference>
<evidence type="ECO:0000313" key="3">
    <source>
        <dbReference type="Proteomes" id="UP001366060"/>
    </source>
</evidence>